<accession>A0A2R5HGC6</accession>
<sequence>MKFRYVNVVELGRLQKKQGGLNSERELSDEEFESYFGKSGTPVIFGFHGYEDLLESIFYQRQHMGLHVHGYREDGDITTTYDMRVYSELDRFNQALDAMRVLSQAKKLDEVKAKAFEDKMEKTLEKHFEVTRNEGVDIPEFTEWTWSDLK</sequence>
<dbReference type="AlphaFoldDB" id="A0A2R5HGC6"/>
<evidence type="ECO:0000256" key="2">
    <source>
        <dbReference type="ARBA" id="ARBA00023239"/>
    </source>
</evidence>
<keyword evidence="2" id="KW-0456">Lyase</keyword>
<proteinExistence type="inferred from homology"/>
<keyword evidence="5" id="KW-1185">Reference proteome</keyword>
<evidence type="ECO:0000313" key="4">
    <source>
        <dbReference type="EMBL" id="GBG96385.1"/>
    </source>
</evidence>
<comment type="similarity">
    <text evidence="1">Belongs to the XFP family.</text>
</comment>
<organism evidence="4 5">
    <name type="scientific">Lactococcus termiticola</name>
    <dbReference type="NCBI Taxonomy" id="2169526"/>
    <lineage>
        <taxon>Bacteria</taxon>
        <taxon>Bacillati</taxon>
        <taxon>Bacillota</taxon>
        <taxon>Bacilli</taxon>
        <taxon>Lactobacillales</taxon>
        <taxon>Streptococcaceae</taxon>
        <taxon>Lactococcus</taxon>
    </lineage>
</organism>
<gene>
    <name evidence="4" type="primary">xpk_2</name>
    <name evidence="4" type="ORF">NtB2_00496</name>
</gene>
<dbReference type="Proteomes" id="UP000245021">
    <property type="component" value="Unassembled WGS sequence"/>
</dbReference>
<dbReference type="PANTHER" id="PTHR31273:SF0">
    <property type="entry name" value="PHOSPHOKETOLASE-RELATED"/>
    <property type="match status" value="1"/>
</dbReference>
<dbReference type="Pfam" id="PF09363">
    <property type="entry name" value="XFP_C"/>
    <property type="match status" value="1"/>
</dbReference>
<dbReference type="EMBL" id="BFFO01000002">
    <property type="protein sequence ID" value="GBG96385.1"/>
    <property type="molecule type" value="Genomic_DNA"/>
</dbReference>
<comment type="caution">
    <text evidence="4">The sequence shown here is derived from an EMBL/GenBank/DDBJ whole genome shotgun (WGS) entry which is preliminary data.</text>
</comment>
<dbReference type="InterPro" id="IPR018969">
    <property type="entry name" value="Xul5P/Fru6P_PKetolase_C"/>
</dbReference>
<evidence type="ECO:0000256" key="1">
    <source>
        <dbReference type="ARBA" id="ARBA00005623"/>
    </source>
</evidence>
<name>A0A2R5HGC6_9LACT</name>
<dbReference type="GO" id="GO:0005975">
    <property type="term" value="P:carbohydrate metabolic process"/>
    <property type="evidence" value="ECO:0007669"/>
    <property type="project" value="InterPro"/>
</dbReference>
<dbReference type="InterPro" id="IPR009014">
    <property type="entry name" value="Transketo_C/PFOR_II"/>
</dbReference>
<dbReference type="PANTHER" id="PTHR31273">
    <property type="entry name" value="PHOSPHOKETOLASE-RELATED"/>
    <property type="match status" value="1"/>
</dbReference>
<dbReference type="GO" id="GO:0016832">
    <property type="term" value="F:aldehyde-lyase activity"/>
    <property type="evidence" value="ECO:0007669"/>
    <property type="project" value="InterPro"/>
</dbReference>
<evidence type="ECO:0000313" key="5">
    <source>
        <dbReference type="Proteomes" id="UP000245021"/>
    </source>
</evidence>
<reference evidence="4 5" key="1">
    <citation type="journal article" date="2018" name="Genome Announc.">
        <title>Draft Genome Sequence of Lactococcus sp. Strain NtB2 (JCM 32569), Isolated from the Gut of the Higher Termite Nasutitermes takasagoensis.</title>
        <authorList>
            <person name="Noda S."/>
            <person name="Aihara C."/>
            <person name="Yuki M."/>
            <person name="Ohkuma M."/>
        </authorList>
    </citation>
    <scope>NUCLEOTIDE SEQUENCE [LARGE SCALE GENOMIC DNA]</scope>
    <source>
        <strain evidence="4 5">NtB2</strain>
    </source>
</reference>
<protein>
    <submittedName>
        <fullName evidence="4">Phosphoketolase</fullName>
    </submittedName>
</protein>
<evidence type="ECO:0000259" key="3">
    <source>
        <dbReference type="Pfam" id="PF09363"/>
    </source>
</evidence>
<feature type="domain" description="Xylulose 5-phosphate/Fructose 6-phosphate phosphoketolase C-terminal" evidence="3">
    <location>
        <begin position="1"/>
        <end position="146"/>
    </location>
</feature>
<dbReference type="Gene3D" id="3.40.50.920">
    <property type="match status" value="1"/>
</dbReference>
<dbReference type="InterPro" id="IPR005593">
    <property type="entry name" value="Xul5P/Fru6P_PKetolase"/>
</dbReference>